<dbReference type="AlphaFoldDB" id="A0A5P1E2M3"/>
<dbReference type="InterPro" id="IPR050481">
    <property type="entry name" value="UDP-glycosyltransf_plant"/>
</dbReference>
<protein>
    <submittedName>
        <fullName evidence="1">Uncharacterized protein</fullName>
    </submittedName>
</protein>
<dbReference type="SUPFAM" id="SSF53756">
    <property type="entry name" value="UDP-Glycosyltransferase/glycogen phosphorylase"/>
    <property type="match status" value="1"/>
</dbReference>
<dbReference type="Proteomes" id="UP000243459">
    <property type="component" value="Chromosome 10"/>
</dbReference>
<dbReference type="Gene3D" id="3.40.50.2000">
    <property type="entry name" value="Glycogen Phosphorylase B"/>
    <property type="match status" value="2"/>
</dbReference>
<dbReference type="OMA" id="RANGIMI"/>
<reference evidence="2" key="1">
    <citation type="journal article" date="2017" name="Nat. Commun.">
        <title>The asparagus genome sheds light on the origin and evolution of a young Y chromosome.</title>
        <authorList>
            <person name="Harkess A."/>
            <person name="Zhou J."/>
            <person name="Xu C."/>
            <person name="Bowers J.E."/>
            <person name="Van der Hulst R."/>
            <person name="Ayyampalayam S."/>
            <person name="Mercati F."/>
            <person name="Riccardi P."/>
            <person name="McKain M.R."/>
            <person name="Kakrana A."/>
            <person name="Tang H."/>
            <person name="Ray J."/>
            <person name="Groenendijk J."/>
            <person name="Arikit S."/>
            <person name="Mathioni S.M."/>
            <person name="Nakano M."/>
            <person name="Shan H."/>
            <person name="Telgmann-Rauber A."/>
            <person name="Kanno A."/>
            <person name="Yue Z."/>
            <person name="Chen H."/>
            <person name="Li W."/>
            <person name="Chen Y."/>
            <person name="Xu X."/>
            <person name="Zhang Y."/>
            <person name="Luo S."/>
            <person name="Chen H."/>
            <person name="Gao J."/>
            <person name="Mao Z."/>
            <person name="Pires J.C."/>
            <person name="Luo M."/>
            <person name="Kudrna D."/>
            <person name="Wing R.A."/>
            <person name="Meyers B.C."/>
            <person name="Yi K."/>
            <person name="Kong H."/>
            <person name="Lavrijsen P."/>
            <person name="Sunseri F."/>
            <person name="Falavigna A."/>
            <person name="Ye Y."/>
            <person name="Leebens-Mack J.H."/>
            <person name="Chen G."/>
        </authorList>
    </citation>
    <scope>NUCLEOTIDE SEQUENCE [LARGE SCALE GENOMIC DNA]</scope>
    <source>
        <strain evidence="2">cv. DH0086</strain>
    </source>
</reference>
<gene>
    <name evidence="1" type="ORF">A4U43_C10F14120</name>
</gene>
<evidence type="ECO:0000313" key="2">
    <source>
        <dbReference type="Proteomes" id="UP000243459"/>
    </source>
</evidence>
<dbReference type="EMBL" id="CM007390">
    <property type="protein sequence ID" value="ONK56881.1"/>
    <property type="molecule type" value="Genomic_DNA"/>
</dbReference>
<proteinExistence type="predicted"/>
<dbReference type="PANTHER" id="PTHR48048">
    <property type="entry name" value="GLYCOSYLTRANSFERASE"/>
    <property type="match status" value="1"/>
</dbReference>
<dbReference type="Gramene" id="ONK56881">
    <property type="protein sequence ID" value="ONK56881"/>
    <property type="gene ID" value="A4U43_C10F14120"/>
</dbReference>
<sequence>MAENFGDLGDKPLEFPGLPPIPASHLLNYLMDREDERCKSCIYHFDRLTRANGIMINTFEMLESKPIKALVDGLCVGQGSHMCPIYCIGPLVTADRVGGEGGERHECLKWLDAQPKGSVVFLCFGSMGSFSSEQLKEIANGLERSGQVSVGCSEPAQWGPEEPVCTEAGAQPERADAGGEMVSADEVEAKVRWLMESEGGIELKDRAASMKEAAKAAMRGGGSSDKAWTEFVNTMMSHGCC</sequence>
<evidence type="ECO:0000313" key="1">
    <source>
        <dbReference type="EMBL" id="ONK56881.1"/>
    </source>
</evidence>
<keyword evidence="2" id="KW-1185">Reference proteome</keyword>
<organism evidence="1 2">
    <name type="scientific">Asparagus officinalis</name>
    <name type="common">Garden asparagus</name>
    <dbReference type="NCBI Taxonomy" id="4686"/>
    <lineage>
        <taxon>Eukaryota</taxon>
        <taxon>Viridiplantae</taxon>
        <taxon>Streptophyta</taxon>
        <taxon>Embryophyta</taxon>
        <taxon>Tracheophyta</taxon>
        <taxon>Spermatophyta</taxon>
        <taxon>Magnoliopsida</taxon>
        <taxon>Liliopsida</taxon>
        <taxon>Asparagales</taxon>
        <taxon>Asparagaceae</taxon>
        <taxon>Asparagoideae</taxon>
        <taxon>Asparagus</taxon>
    </lineage>
</organism>
<accession>A0A5P1E2M3</accession>
<name>A0A5P1E2M3_ASPOF</name>
<dbReference type="PANTHER" id="PTHR48048:SF89">
    <property type="entry name" value="GLYCOSYLTRANSFERASE"/>
    <property type="match status" value="1"/>
</dbReference>
<dbReference type="GO" id="GO:0035251">
    <property type="term" value="F:UDP-glucosyltransferase activity"/>
    <property type="evidence" value="ECO:0007669"/>
    <property type="project" value="InterPro"/>
</dbReference>